<dbReference type="AlphaFoldDB" id="A0A978V5U7"/>
<sequence>MPAQKRSLPDNLSDDEEEPTNHHHHHRPKQSRPQPQPEDEAELLLQVGYLRTTLATIAPIEVVGPKSSVATLGTGHFFLSL</sequence>
<dbReference type="EMBL" id="JAEACU010000007">
    <property type="protein sequence ID" value="KAH7522730.1"/>
    <property type="molecule type" value="Genomic_DNA"/>
</dbReference>
<organism evidence="2 3">
    <name type="scientific">Ziziphus jujuba var. spinosa</name>
    <dbReference type="NCBI Taxonomy" id="714518"/>
    <lineage>
        <taxon>Eukaryota</taxon>
        <taxon>Viridiplantae</taxon>
        <taxon>Streptophyta</taxon>
        <taxon>Embryophyta</taxon>
        <taxon>Tracheophyta</taxon>
        <taxon>Spermatophyta</taxon>
        <taxon>Magnoliopsida</taxon>
        <taxon>eudicotyledons</taxon>
        <taxon>Gunneridae</taxon>
        <taxon>Pentapetalae</taxon>
        <taxon>rosids</taxon>
        <taxon>fabids</taxon>
        <taxon>Rosales</taxon>
        <taxon>Rhamnaceae</taxon>
        <taxon>Paliureae</taxon>
        <taxon>Ziziphus</taxon>
    </lineage>
</organism>
<reference evidence="2" key="1">
    <citation type="journal article" date="2021" name="Front. Plant Sci.">
        <title>Chromosome-Scale Genome Assembly for Chinese Sour Jujube and Insights Into Its Genome Evolution and Domestication Signature.</title>
        <authorList>
            <person name="Shen L.-Y."/>
            <person name="Luo H."/>
            <person name="Wang X.-L."/>
            <person name="Wang X.-M."/>
            <person name="Qiu X.-J."/>
            <person name="Liu H."/>
            <person name="Zhou S.-S."/>
            <person name="Jia K.-H."/>
            <person name="Nie S."/>
            <person name="Bao Y.-T."/>
            <person name="Zhang R.-G."/>
            <person name="Yun Q.-Z."/>
            <person name="Chai Y.-H."/>
            <person name="Lu J.-Y."/>
            <person name="Li Y."/>
            <person name="Zhao S.-W."/>
            <person name="Mao J.-F."/>
            <person name="Jia S.-G."/>
            <person name="Mao Y.-M."/>
        </authorList>
    </citation>
    <scope>NUCLEOTIDE SEQUENCE</scope>
    <source>
        <strain evidence="2">AT0</strain>
        <tissue evidence="2">Leaf</tissue>
    </source>
</reference>
<gene>
    <name evidence="2" type="ORF">FEM48_Zijuj07G0169500</name>
</gene>
<feature type="region of interest" description="Disordered" evidence="1">
    <location>
        <begin position="1"/>
        <end position="41"/>
    </location>
</feature>
<evidence type="ECO:0000256" key="1">
    <source>
        <dbReference type="SAM" id="MobiDB-lite"/>
    </source>
</evidence>
<name>A0A978V5U7_ZIZJJ</name>
<dbReference type="Proteomes" id="UP000813462">
    <property type="component" value="Unassembled WGS sequence"/>
</dbReference>
<proteinExistence type="predicted"/>
<comment type="caution">
    <text evidence="2">The sequence shown here is derived from an EMBL/GenBank/DDBJ whole genome shotgun (WGS) entry which is preliminary data.</text>
</comment>
<evidence type="ECO:0000313" key="3">
    <source>
        <dbReference type="Proteomes" id="UP000813462"/>
    </source>
</evidence>
<accession>A0A978V5U7</accession>
<evidence type="ECO:0000313" key="2">
    <source>
        <dbReference type="EMBL" id="KAH7522730.1"/>
    </source>
</evidence>
<protein>
    <submittedName>
        <fullName evidence="2">Uncharacterized protein</fullName>
    </submittedName>
</protein>